<accession>A0ABT0G164</accession>
<dbReference type="SUPFAM" id="SSF69118">
    <property type="entry name" value="AhpD-like"/>
    <property type="match status" value="1"/>
</dbReference>
<evidence type="ECO:0000313" key="1">
    <source>
        <dbReference type="EMBL" id="MCK2218302.1"/>
    </source>
</evidence>
<dbReference type="GO" id="GO:0003677">
    <property type="term" value="F:DNA binding"/>
    <property type="evidence" value="ECO:0007669"/>
    <property type="project" value="UniProtKB-KW"/>
</dbReference>
<organism evidence="1 2">
    <name type="scientific">Actinomadura luzonensis</name>
    <dbReference type="NCBI Taxonomy" id="2805427"/>
    <lineage>
        <taxon>Bacteria</taxon>
        <taxon>Bacillati</taxon>
        <taxon>Actinomycetota</taxon>
        <taxon>Actinomycetes</taxon>
        <taxon>Streptosporangiales</taxon>
        <taxon>Thermomonosporaceae</taxon>
        <taxon>Actinomadura</taxon>
    </lineage>
</organism>
<comment type="caution">
    <text evidence="1">The sequence shown here is derived from an EMBL/GenBank/DDBJ whole genome shotgun (WGS) entry which is preliminary data.</text>
</comment>
<dbReference type="InterPro" id="IPR029032">
    <property type="entry name" value="AhpD-like"/>
</dbReference>
<proteinExistence type="predicted"/>
<dbReference type="RefSeq" id="WP_247815509.1">
    <property type="nucleotide sequence ID" value="NZ_JAKRKC020000002.1"/>
</dbReference>
<dbReference type="Gene3D" id="1.20.1290.10">
    <property type="entry name" value="AhpD-like"/>
    <property type="match status" value="1"/>
</dbReference>
<sequence length="335" mass="34158">MPTLVRHVTPVPRAAASGLVAEVYAQVEAEFSSIGPAVLMTSPAPELMAAGWSLMREAQLAGDVPVLDKALVALGVAQANELDYDVQAFLAILRLLGEDELADAAGHGRPPADPRHAALLTWARATATGPVAAPFPAAQAAEHLGTALFGHFVNRMAAAMLPAGLTPGSMDPGDEPAFDGAPVLRGMREPLAPGATLPLLKGLPAGQEPAWAAGRPIGAAYAALAAGAAQGAGLLSPAAAATVTTAVAAHRGRRRARGPWLEQALDGLPEQDRAGARAAILTALAPQDLTDADVAAWRATDRRFSDHCTVYLLAFGAMAAVGHLADDTAAALYGT</sequence>
<keyword evidence="2" id="KW-1185">Reference proteome</keyword>
<name>A0ABT0G164_9ACTN</name>
<gene>
    <name evidence="1" type="ORF">MF672_031595</name>
</gene>
<evidence type="ECO:0000313" key="2">
    <source>
        <dbReference type="Proteomes" id="UP001317259"/>
    </source>
</evidence>
<protein>
    <submittedName>
        <fullName evidence="1">DNA-binding protein</fullName>
    </submittedName>
</protein>
<dbReference type="Proteomes" id="UP001317259">
    <property type="component" value="Unassembled WGS sequence"/>
</dbReference>
<dbReference type="EMBL" id="JAKRKC020000002">
    <property type="protein sequence ID" value="MCK2218302.1"/>
    <property type="molecule type" value="Genomic_DNA"/>
</dbReference>
<keyword evidence="1" id="KW-0238">DNA-binding</keyword>
<reference evidence="1 2" key="1">
    <citation type="submission" date="2022-04" db="EMBL/GenBank/DDBJ databases">
        <title>Genome draft of Actinomadura sp. ATCC 31491.</title>
        <authorList>
            <person name="Shi X."/>
            <person name="Du Y."/>
        </authorList>
    </citation>
    <scope>NUCLEOTIDE SEQUENCE [LARGE SCALE GENOMIC DNA]</scope>
    <source>
        <strain evidence="1 2">ATCC 31491</strain>
    </source>
</reference>